<dbReference type="SUPFAM" id="SSF48452">
    <property type="entry name" value="TPR-like"/>
    <property type="match status" value="1"/>
</dbReference>
<protein>
    <submittedName>
        <fullName evidence="2">Helix-turn-helix domain-containing protein</fullName>
    </submittedName>
</protein>
<dbReference type="RefSeq" id="WP_196415630.1">
    <property type="nucleotide sequence ID" value="NZ_JADQTO010000009.1"/>
</dbReference>
<dbReference type="EMBL" id="JADQTO010000009">
    <property type="protein sequence ID" value="MBG0563850.1"/>
    <property type="molecule type" value="Genomic_DNA"/>
</dbReference>
<dbReference type="GO" id="GO:0003677">
    <property type="term" value="F:DNA binding"/>
    <property type="evidence" value="ECO:0007669"/>
    <property type="project" value="InterPro"/>
</dbReference>
<dbReference type="Gene3D" id="1.10.260.40">
    <property type="entry name" value="lambda repressor-like DNA-binding domains"/>
    <property type="match status" value="1"/>
</dbReference>
<dbReference type="InterPro" id="IPR027417">
    <property type="entry name" value="P-loop_NTPase"/>
</dbReference>
<dbReference type="SUPFAM" id="SSF52540">
    <property type="entry name" value="P-loop containing nucleoside triphosphate hydrolases"/>
    <property type="match status" value="1"/>
</dbReference>
<keyword evidence="3" id="KW-1185">Reference proteome</keyword>
<sequence length="746" mass="80532">MPLGERLRELRRTTGMTMEQLSEASGVSVRAISDMERGHIRAPQPRTLAALAEALRVTGAERRRLEEDARALRMHTAAARPRLCEPPRAVTDFVGRCAELDLVRHAAETGSDSSPVPVVVVHGQPGVGKTAFAVRAADLLRDRFPDGRLHVDLRGVDPEPATAGEAATMLLKALDVNPRRIGSTDEERCSQVRATLRDRRCLLVLDNAADEAQLRPLLPGAGPGLVVVTSRRMLGGLEGVLRIGLAPLEPAESAALLRAIAGQAADPAAAGDVETVSRLCGHLPLALRIAGTRLANRSGWTVGNLVARLADADRRLANLHTGDTGVAAAFALSHAQLSGTGAALFRRLAHVPGADFAAPLAGVLTGSDPYDAADRLDELVELGLLQHEGADRYRFHDLIRLFAGERLRVEEPAGMRAATRTRMARWLLETTIVAGRWFEPGYGCLPEGWDGPVPLATLEEAGEWLQAEAGNWLAALRIAAEAGDDQLVVDVAEALHWFSDTMVTWPGWYEVYGLSRTAAARLPDRRLEVVHLNYYSWAATTCVRRLDEGARAALAARRLAVELGDVKEEAWALQYLGTALRFSGRFEEALDAFRRAQHLADLVGDHDGYLQLFQGIGLALMSLGRHVEALAEFRSTLREVRLRPVAPRPALGATLLARFSVAQALVELGRWREAIREAELAMPLAIEYGEPGALGHVHLAIGMARAGLGAAAEARSELNRALELFQGTAHEHVTGEVRSALAALRG</sequence>
<evidence type="ECO:0000259" key="1">
    <source>
        <dbReference type="PROSITE" id="PS50943"/>
    </source>
</evidence>
<dbReference type="Pfam" id="PF13560">
    <property type="entry name" value="HTH_31"/>
    <property type="match status" value="1"/>
</dbReference>
<comment type="caution">
    <text evidence="2">The sequence shown here is derived from an EMBL/GenBank/DDBJ whole genome shotgun (WGS) entry which is preliminary data.</text>
</comment>
<accession>A0A931FYQ1</accession>
<dbReference type="Gene3D" id="1.25.40.10">
    <property type="entry name" value="Tetratricopeptide repeat domain"/>
    <property type="match status" value="2"/>
</dbReference>
<dbReference type="PRINTS" id="PR00364">
    <property type="entry name" value="DISEASERSIST"/>
</dbReference>
<dbReference type="SUPFAM" id="SSF47413">
    <property type="entry name" value="lambda repressor-like DNA-binding domains"/>
    <property type="match status" value="1"/>
</dbReference>
<dbReference type="PANTHER" id="PTHR47691:SF3">
    <property type="entry name" value="HTH-TYPE TRANSCRIPTIONAL REGULATOR RV0890C-RELATED"/>
    <property type="match status" value="1"/>
</dbReference>
<reference evidence="2" key="1">
    <citation type="submission" date="2020-11" db="EMBL/GenBank/DDBJ databases">
        <title>Isolation and identification of active actinomycetes.</title>
        <authorList>
            <person name="Sun X."/>
        </authorList>
    </citation>
    <scope>NUCLEOTIDE SEQUENCE</scope>
    <source>
        <strain evidence="2">NEAU-A11</strain>
    </source>
</reference>
<dbReference type="GO" id="GO:0043531">
    <property type="term" value="F:ADP binding"/>
    <property type="evidence" value="ECO:0007669"/>
    <property type="project" value="InterPro"/>
</dbReference>
<feature type="domain" description="HTH cro/C1-type" evidence="1">
    <location>
        <begin position="7"/>
        <end position="62"/>
    </location>
</feature>
<dbReference type="Gene3D" id="3.40.50.300">
    <property type="entry name" value="P-loop containing nucleotide triphosphate hydrolases"/>
    <property type="match status" value="1"/>
</dbReference>
<dbReference type="AlphaFoldDB" id="A0A931FYQ1"/>
<name>A0A931FYQ1_9ACTN</name>
<organism evidence="2 3">
    <name type="scientific">Actinoplanes aureus</name>
    <dbReference type="NCBI Taxonomy" id="2792083"/>
    <lineage>
        <taxon>Bacteria</taxon>
        <taxon>Bacillati</taxon>
        <taxon>Actinomycetota</taxon>
        <taxon>Actinomycetes</taxon>
        <taxon>Micromonosporales</taxon>
        <taxon>Micromonosporaceae</taxon>
        <taxon>Actinoplanes</taxon>
    </lineage>
</organism>
<dbReference type="PROSITE" id="PS50943">
    <property type="entry name" value="HTH_CROC1"/>
    <property type="match status" value="1"/>
</dbReference>
<evidence type="ECO:0000313" key="2">
    <source>
        <dbReference type="EMBL" id="MBG0563850.1"/>
    </source>
</evidence>
<proteinExistence type="predicted"/>
<dbReference type="InterPro" id="IPR011990">
    <property type="entry name" value="TPR-like_helical_dom_sf"/>
</dbReference>
<evidence type="ECO:0000313" key="3">
    <source>
        <dbReference type="Proteomes" id="UP000598146"/>
    </source>
</evidence>
<dbReference type="CDD" id="cd00093">
    <property type="entry name" value="HTH_XRE"/>
    <property type="match status" value="1"/>
</dbReference>
<dbReference type="PANTHER" id="PTHR47691">
    <property type="entry name" value="REGULATOR-RELATED"/>
    <property type="match status" value="1"/>
</dbReference>
<dbReference type="SMART" id="SM00530">
    <property type="entry name" value="HTH_XRE"/>
    <property type="match status" value="1"/>
</dbReference>
<dbReference type="InterPro" id="IPR010982">
    <property type="entry name" value="Lambda_DNA-bd_dom_sf"/>
</dbReference>
<dbReference type="InterPro" id="IPR001387">
    <property type="entry name" value="Cro/C1-type_HTH"/>
</dbReference>
<gene>
    <name evidence="2" type="ORF">I4J89_20605</name>
</gene>
<dbReference type="Proteomes" id="UP000598146">
    <property type="component" value="Unassembled WGS sequence"/>
</dbReference>